<feature type="disulfide bond" evidence="9">
    <location>
        <begin position="322"/>
        <end position="334"/>
    </location>
</feature>
<proteinExistence type="predicted"/>
<dbReference type="InterPro" id="IPR050685">
    <property type="entry name" value="LDLR"/>
</dbReference>
<dbReference type="PANTHER" id="PTHR24270">
    <property type="entry name" value="LOW-DENSITY LIPOPROTEIN RECEPTOR-RELATED"/>
    <property type="match status" value="1"/>
</dbReference>
<evidence type="ECO:0000313" key="15">
    <source>
        <dbReference type="Proteomes" id="UP001642483"/>
    </source>
</evidence>
<evidence type="ECO:0000256" key="3">
    <source>
        <dbReference type="ARBA" id="ARBA00022692"/>
    </source>
</evidence>
<feature type="domain" description="EGF-like" evidence="13">
    <location>
        <begin position="404"/>
        <end position="441"/>
    </location>
</feature>
<dbReference type="PROSITE" id="PS00022">
    <property type="entry name" value="EGF_1"/>
    <property type="match status" value="1"/>
</dbReference>
<dbReference type="Gene3D" id="2.10.25.10">
    <property type="entry name" value="Laminin"/>
    <property type="match status" value="1"/>
</dbReference>
<feature type="transmembrane region" description="Helical" evidence="11">
    <location>
        <begin position="468"/>
        <end position="485"/>
    </location>
</feature>
<dbReference type="Gene3D" id="4.10.400.10">
    <property type="entry name" value="Low-density Lipoprotein Receptor"/>
    <property type="match status" value="3"/>
</dbReference>
<organism evidence="14 15">
    <name type="scientific">Clavelina lepadiformis</name>
    <name type="common">Light-bulb sea squirt</name>
    <name type="synonym">Ascidia lepadiformis</name>
    <dbReference type="NCBI Taxonomy" id="159417"/>
    <lineage>
        <taxon>Eukaryota</taxon>
        <taxon>Metazoa</taxon>
        <taxon>Chordata</taxon>
        <taxon>Tunicata</taxon>
        <taxon>Ascidiacea</taxon>
        <taxon>Aplousobranchia</taxon>
        <taxon>Clavelinidae</taxon>
        <taxon>Clavelina</taxon>
    </lineage>
</organism>
<evidence type="ECO:0000256" key="4">
    <source>
        <dbReference type="ARBA" id="ARBA00022737"/>
    </source>
</evidence>
<accession>A0ABP0GX20</accession>
<reference evidence="14 15" key="1">
    <citation type="submission" date="2024-02" db="EMBL/GenBank/DDBJ databases">
        <authorList>
            <person name="Daric V."/>
            <person name="Darras S."/>
        </authorList>
    </citation>
    <scope>NUCLEOTIDE SEQUENCE [LARGE SCALE GENOMIC DNA]</scope>
</reference>
<feature type="compositionally biased region" description="Low complexity" evidence="10">
    <location>
        <begin position="257"/>
        <end position="272"/>
    </location>
</feature>
<dbReference type="InterPro" id="IPR023415">
    <property type="entry name" value="LDLR_class-A_CS"/>
</dbReference>
<dbReference type="SUPFAM" id="SSF57424">
    <property type="entry name" value="LDL receptor-like module"/>
    <property type="match status" value="4"/>
</dbReference>
<evidence type="ECO:0000259" key="13">
    <source>
        <dbReference type="PROSITE" id="PS50026"/>
    </source>
</evidence>
<keyword evidence="12" id="KW-0732">Signal</keyword>
<dbReference type="CDD" id="cd00112">
    <property type="entry name" value="LDLa"/>
    <property type="match status" value="3"/>
</dbReference>
<evidence type="ECO:0000256" key="12">
    <source>
        <dbReference type="SAM" id="SignalP"/>
    </source>
</evidence>
<keyword evidence="8" id="KW-0245">EGF-like domain</keyword>
<evidence type="ECO:0000256" key="6">
    <source>
        <dbReference type="ARBA" id="ARBA00023136"/>
    </source>
</evidence>
<evidence type="ECO:0000256" key="8">
    <source>
        <dbReference type="PROSITE-ProRule" id="PRU00076"/>
    </source>
</evidence>
<dbReference type="Gene3D" id="2.40.128.620">
    <property type="match status" value="1"/>
</dbReference>
<evidence type="ECO:0000256" key="5">
    <source>
        <dbReference type="ARBA" id="ARBA00022989"/>
    </source>
</evidence>
<feature type="disulfide bond" evidence="9">
    <location>
        <begin position="329"/>
        <end position="347"/>
    </location>
</feature>
<dbReference type="SMART" id="SM00181">
    <property type="entry name" value="EGF"/>
    <property type="match status" value="1"/>
</dbReference>
<name>A0ABP0GX20_CLALP</name>
<dbReference type="InterPro" id="IPR036055">
    <property type="entry name" value="LDL_receptor-like_sf"/>
</dbReference>
<keyword evidence="7 8" id="KW-1015">Disulfide bond</keyword>
<dbReference type="SUPFAM" id="SSF57196">
    <property type="entry name" value="EGF/Laminin"/>
    <property type="match status" value="1"/>
</dbReference>
<evidence type="ECO:0000256" key="10">
    <source>
        <dbReference type="SAM" id="MobiDB-lite"/>
    </source>
</evidence>
<dbReference type="InterPro" id="IPR000742">
    <property type="entry name" value="EGF"/>
</dbReference>
<comment type="caution">
    <text evidence="14">The sequence shown here is derived from an EMBL/GenBank/DDBJ whole genome shotgun (WGS) entry which is preliminary data.</text>
</comment>
<comment type="caution">
    <text evidence="8">Lacks conserved residue(s) required for the propagation of feature annotation.</text>
</comment>
<dbReference type="Proteomes" id="UP001642483">
    <property type="component" value="Unassembled WGS sequence"/>
</dbReference>
<protein>
    <recommendedName>
        <fullName evidence="13">EGF-like domain-containing protein</fullName>
    </recommendedName>
</protein>
<feature type="signal peptide" evidence="12">
    <location>
        <begin position="1"/>
        <end position="25"/>
    </location>
</feature>
<dbReference type="SMART" id="SM00192">
    <property type="entry name" value="LDLa"/>
    <property type="match status" value="4"/>
</dbReference>
<feature type="disulfide bond" evidence="9">
    <location>
        <begin position="181"/>
        <end position="196"/>
    </location>
</feature>
<dbReference type="PROSITE" id="PS50026">
    <property type="entry name" value="EGF_3"/>
    <property type="match status" value="1"/>
</dbReference>
<sequence>MNFSKRTTNSAFLYVCFIISYGVLAMPVKETYHGANNNDDGDAYSLENDSNYDDRNLAANTDSFSYYDNSEYDEEYTDVEDLSPDTVTNSHYQCPNGGPSITVDLLCDGFHDCIDKSDENSNICQIYGKTIVPPTEETIVKPNTVKPEEIDYSDYYYDVCGADEFQCTLTPGVCLPKISVCDGRSDCPDGEDENDCEEEIQHITTQPTTSPSSDKQTTVTHVIANTTSVAKNNTVTQLKISTSVAMNATHSTVAQPTTQSTGKSTSASTTTSELSWDLDLSTCDENTEFQCRTSPGDCVPRELLCDGYEDCDDGSDEIECGCASHEYQCVSGLCISATYRCDGFNDCGDFSDEMIGCPFLPDIVAQRPKPEGQINPTQTVTIETVPSLLDSSTNHIITDHALPEAKSCKVNICENSGRCLLDKEREFICVCPMEYSGLYCEIRNGCPIGTSCSDDAGNTANTLNTSPIHMYMLTVVLITFINIFFL</sequence>
<evidence type="ECO:0000256" key="2">
    <source>
        <dbReference type="ARBA" id="ARBA00004308"/>
    </source>
</evidence>
<keyword evidence="5 11" id="KW-1133">Transmembrane helix</keyword>
<comment type="subcellular location">
    <subcellularLocation>
        <location evidence="2">Endomembrane system</location>
    </subcellularLocation>
    <subcellularLocation>
        <location evidence="1">Membrane</location>
        <topology evidence="1">Single-pass membrane protein</topology>
    </subcellularLocation>
</comment>
<dbReference type="PROSITE" id="PS50068">
    <property type="entry name" value="LDLRA_2"/>
    <property type="match status" value="4"/>
</dbReference>
<feature type="chain" id="PRO_5045512020" description="EGF-like domain-containing protein" evidence="12">
    <location>
        <begin position="26"/>
        <end position="486"/>
    </location>
</feature>
<feature type="disulfide bond" evidence="9">
    <location>
        <begin position="305"/>
        <end position="320"/>
    </location>
</feature>
<gene>
    <name evidence="14" type="ORF">CVLEPA_LOCUS29064</name>
</gene>
<keyword evidence="6 11" id="KW-0472">Membrane</keyword>
<evidence type="ECO:0000256" key="7">
    <source>
        <dbReference type="ARBA" id="ARBA00023157"/>
    </source>
</evidence>
<dbReference type="InterPro" id="IPR002172">
    <property type="entry name" value="LDrepeatLR_classA_rpt"/>
</dbReference>
<evidence type="ECO:0000256" key="1">
    <source>
        <dbReference type="ARBA" id="ARBA00004167"/>
    </source>
</evidence>
<keyword evidence="3 11" id="KW-0812">Transmembrane</keyword>
<evidence type="ECO:0000256" key="11">
    <source>
        <dbReference type="SAM" id="Phobius"/>
    </source>
</evidence>
<dbReference type="PROSITE" id="PS01209">
    <property type="entry name" value="LDLRA_1"/>
    <property type="match status" value="1"/>
</dbReference>
<feature type="region of interest" description="Disordered" evidence="10">
    <location>
        <begin position="251"/>
        <end position="272"/>
    </location>
</feature>
<evidence type="ECO:0000256" key="9">
    <source>
        <dbReference type="PROSITE-ProRule" id="PRU00124"/>
    </source>
</evidence>
<dbReference type="PRINTS" id="PR00261">
    <property type="entry name" value="LDLRECEPTOR"/>
</dbReference>
<evidence type="ECO:0000313" key="14">
    <source>
        <dbReference type="EMBL" id="CAK8695848.1"/>
    </source>
</evidence>
<feature type="disulfide bond" evidence="8">
    <location>
        <begin position="431"/>
        <end position="440"/>
    </location>
</feature>
<keyword evidence="15" id="KW-1185">Reference proteome</keyword>
<keyword evidence="4" id="KW-0677">Repeat</keyword>
<dbReference type="Pfam" id="PF00057">
    <property type="entry name" value="Ldl_recept_a"/>
    <property type="match status" value="4"/>
</dbReference>
<dbReference type="EMBL" id="CAWYQH010000152">
    <property type="protein sequence ID" value="CAK8695848.1"/>
    <property type="molecule type" value="Genomic_DNA"/>
</dbReference>